<feature type="transmembrane region" description="Helical" evidence="1">
    <location>
        <begin position="34"/>
        <end position="55"/>
    </location>
</feature>
<sequence length="72" mass="7874">MNLFDNPVLIYLRAMLAVRIHRARTADRGLGVSAIEWAIITGMLAAIALTVYGVVRTQVGNAANNISTQYEK</sequence>
<proteinExistence type="predicted"/>
<dbReference type="KEGG" id="tcu:Tcur_4139"/>
<accession>D1A214</accession>
<evidence type="ECO:0000313" key="2">
    <source>
        <dbReference type="EMBL" id="ACY99667.1"/>
    </source>
</evidence>
<name>D1A214_THECD</name>
<dbReference type="RefSeq" id="WP_012854450.1">
    <property type="nucleotide sequence ID" value="NC_013510.1"/>
</dbReference>
<keyword evidence="1" id="KW-1133">Transmembrane helix</keyword>
<organism evidence="2 3">
    <name type="scientific">Thermomonospora curvata (strain ATCC 19995 / DSM 43183 / JCM 3096 / KCTC 9072 / NBRC 15933 / NCIMB 10081 / Henssen B9)</name>
    <dbReference type="NCBI Taxonomy" id="471852"/>
    <lineage>
        <taxon>Bacteria</taxon>
        <taxon>Bacillati</taxon>
        <taxon>Actinomycetota</taxon>
        <taxon>Actinomycetes</taxon>
        <taxon>Streptosporangiales</taxon>
        <taxon>Thermomonosporaceae</taxon>
        <taxon>Thermomonospora</taxon>
    </lineage>
</organism>
<keyword evidence="1" id="KW-0472">Membrane</keyword>
<gene>
    <name evidence="2" type="ordered locus">Tcur_4139</name>
</gene>
<dbReference type="EMBL" id="CP001738">
    <property type="protein sequence ID" value="ACY99667.1"/>
    <property type="molecule type" value="Genomic_DNA"/>
</dbReference>
<dbReference type="STRING" id="471852.Tcur_4139"/>
<dbReference type="AlphaFoldDB" id="D1A214"/>
<reference evidence="2 3" key="1">
    <citation type="journal article" date="2011" name="Stand. Genomic Sci.">
        <title>Complete genome sequence of Thermomonospora curvata type strain (B9).</title>
        <authorList>
            <person name="Chertkov O."/>
            <person name="Sikorski J."/>
            <person name="Nolan M."/>
            <person name="Lapidus A."/>
            <person name="Lucas S."/>
            <person name="Del Rio T.G."/>
            <person name="Tice H."/>
            <person name="Cheng J.F."/>
            <person name="Goodwin L."/>
            <person name="Pitluck S."/>
            <person name="Liolios K."/>
            <person name="Ivanova N."/>
            <person name="Mavromatis K."/>
            <person name="Mikhailova N."/>
            <person name="Ovchinnikova G."/>
            <person name="Pati A."/>
            <person name="Chen A."/>
            <person name="Palaniappan K."/>
            <person name="Djao O.D."/>
            <person name="Land M."/>
            <person name="Hauser L."/>
            <person name="Chang Y.J."/>
            <person name="Jeffries C.D."/>
            <person name="Brettin T."/>
            <person name="Han C."/>
            <person name="Detter J.C."/>
            <person name="Rohde M."/>
            <person name="Goker M."/>
            <person name="Woyke T."/>
            <person name="Bristow J."/>
            <person name="Eisen J.A."/>
            <person name="Markowitz V."/>
            <person name="Hugenholtz P."/>
            <person name="Klenk H.P."/>
            <person name="Kyrpides N.C."/>
        </authorList>
    </citation>
    <scope>NUCLEOTIDE SEQUENCE [LARGE SCALE GENOMIC DNA]</scope>
    <source>
        <strain evidence="3">ATCC 19995 / DSM 43183 / JCM 3096 / KCTC 9072 / NBRC 15933 / NCIMB 10081 / Henssen B9</strain>
    </source>
</reference>
<protein>
    <recommendedName>
        <fullName evidence="4">Flp/Fap pilin component</fullName>
    </recommendedName>
</protein>
<dbReference type="eggNOG" id="ENOG5031TWB">
    <property type="taxonomic scope" value="Bacteria"/>
</dbReference>
<evidence type="ECO:0000256" key="1">
    <source>
        <dbReference type="SAM" id="Phobius"/>
    </source>
</evidence>
<evidence type="ECO:0000313" key="3">
    <source>
        <dbReference type="Proteomes" id="UP000001918"/>
    </source>
</evidence>
<dbReference type="HOGENOM" id="CLU_2618085_0_0_11"/>
<keyword evidence="1" id="KW-0812">Transmembrane</keyword>
<evidence type="ECO:0008006" key="4">
    <source>
        <dbReference type="Google" id="ProtNLM"/>
    </source>
</evidence>
<dbReference type="OrthoDB" id="3542382at2"/>
<dbReference type="Proteomes" id="UP000001918">
    <property type="component" value="Chromosome"/>
</dbReference>
<keyword evidence="3" id="KW-1185">Reference proteome</keyword>